<proteinExistence type="predicted"/>
<dbReference type="EMBL" id="PENI01000015">
    <property type="protein sequence ID" value="RMB83567.1"/>
    <property type="molecule type" value="Genomic_DNA"/>
</dbReference>
<gene>
    <name evidence="1" type="ORF">CTZ28_22860</name>
</gene>
<keyword evidence="2" id="KW-1185">Reference proteome</keyword>
<sequence>MGLLPPETIDTRYEKFDHPIIEEKVASLTKQQAKVQYADAESDAVKQTVQMQQMIDAGLGRSPGRRQRGRSA</sequence>
<dbReference type="AlphaFoldDB" id="A0A3M0I2P8"/>
<dbReference type="RefSeq" id="WP_121891567.1">
    <property type="nucleotide sequence ID" value="NZ_PENI01000015.1"/>
</dbReference>
<evidence type="ECO:0000313" key="2">
    <source>
        <dbReference type="Proteomes" id="UP000270471"/>
    </source>
</evidence>
<name>A0A3M0I2P8_9ACTN</name>
<reference evidence="1 2" key="1">
    <citation type="submission" date="2017-11" db="EMBL/GenBank/DDBJ databases">
        <title>Draft genome of actinobacteria isolated from guarana (Paullinia cupana (Mart.) Ducke.</title>
        <authorList>
            <person name="Siqueira K.A."/>
            <person name="Liotti R.G."/>
            <person name="Mendes T.A.O."/>
            <person name="Soares M.A."/>
        </authorList>
    </citation>
    <scope>NUCLEOTIDE SEQUENCE [LARGE SCALE GENOMIC DNA]</scope>
    <source>
        <strain evidence="1 2">193</strain>
    </source>
</reference>
<dbReference type="OrthoDB" id="9773673at2"/>
<comment type="caution">
    <text evidence="1">The sequence shown here is derived from an EMBL/GenBank/DDBJ whole genome shotgun (WGS) entry which is preliminary data.</text>
</comment>
<accession>A0A3M0I2P8</accession>
<dbReference type="Proteomes" id="UP000270471">
    <property type="component" value="Unassembled WGS sequence"/>
</dbReference>
<evidence type="ECO:0000313" key="1">
    <source>
        <dbReference type="EMBL" id="RMB83567.1"/>
    </source>
</evidence>
<protein>
    <submittedName>
        <fullName evidence="1">Uncharacterized protein</fullName>
    </submittedName>
</protein>
<organism evidence="1 2">
    <name type="scientific">Streptomyces shenzhenensis</name>
    <dbReference type="NCBI Taxonomy" id="943815"/>
    <lineage>
        <taxon>Bacteria</taxon>
        <taxon>Bacillati</taxon>
        <taxon>Actinomycetota</taxon>
        <taxon>Actinomycetes</taxon>
        <taxon>Kitasatosporales</taxon>
        <taxon>Streptomycetaceae</taxon>
        <taxon>Streptomyces</taxon>
    </lineage>
</organism>